<name>A0A091CZS2_FUKDA</name>
<dbReference type="Proteomes" id="UP000028990">
    <property type="component" value="Unassembled WGS sequence"/>
</dbReference>
<evidence type="ECO:0000313" key="3">
    <source>
        <dbReference type="Proteomes" id="UP000028990"/>
    </source>
</evidence>
<proteinExistence type="predicted"/>
<feature type="region of interest" description="Disordered" evidence="1">
    <location>
        <begin position="80"/>
        <end position="108"/>
    </location>
</feature>
<protein>
    <submittedName>
        <fullName evidence="2">Uncharacterized protein</fullName>
    </submittedName>
</protein>
<reference evidence="2 3" key="1">
    <citation type="submission" date="2013-11" db="EMBL/GenBank/DDBJ databases">
        <title>The Damaraland mole rat (Fukomys damarensis) genome and evolution of African mole rats.</title>
        <authorList>
            <person name="Gladyshev V.N."/>
            <person name="Fang X."/>
        </authorList>
    </citation>
    <scope>NUCLEOTIDE SEQUENCE [LARGE SCALE GENOMIC DNA]</scope>
    <source>
        <tissue evidence="2">Liver</tissue>
    </source>
</reference>
<dbReference type="EMBL" id="KN123629">
    <property type="protein sequence ID" value="KFO24202.1"/>
    <property type="molecule type" value="Genomic_DNA"/>
</dbReference>
<evidence type="ECO:0000313" key="2">
    <source>
        <dbReference type="EMBL" id="KFO24202.1"/>
    </source>
</evidence>
<dbReference type="AlphaFoldDB" id="A0A091CZS2"/>
<keyword evidence="3" id="KW-1185">Reference proteome</keyword>
<evidence type="ECO:0000256" key="1">
    <source>
        <dbReference type="SAM" id="MobiDB-lite"/>
    </source>
</evidence>
<sequence>MVRSTYCLRRCVGEEGSLGRVHPSAACHMCHCSQPVCTEHRCSLEKRLDPHALWDAPLGRRRHHAVFSPLPCHAAPVRRDCPSAARKGPSKSDLGSERVTDPGLGPGLSEVGIILGH</sequence>
<accession>A0A091CZS2</accession>
<gene>
    <name evidence="2" type="ORF">H920_14332</name>
</gene>
<organism evidence="2 3">
    <name type="scientific">Fukomys damarensis</name>
    <name type="common">Damaraland mole rat</name>
    <name type="synonym">Cryptomys damarensis</name>
    <dbReference type="NCBI Taxonomy" id="885580"/>
    <lineage>
        <taxon>Eukaryota</taxon>
        <taxon>Metazoa</taxon>
        <taxon>Chordata</taxon>
        <taxon>Craniata</taxon>
        <taxon>Vertebrata</taxon>
        <taxon>Euteleostomi</taxon>
        <taxon>Mammalia</taxon>
        <taxon>Eutheria</taxon>
        <taxon>Euarchontoglires</taxon>
        <taxon>Glires</taxon>
        <taxon>Rodentia</taxon>
        <taxon>Hystricomorpha</taxon>
        <taxon>Bathyergidae</taxon>
        <taxon>Fukomys</taxon>
    </lineage>
</organism>